<reference evidence="2 3" key="1">
    <citation type="journal article" date="2019" name="Int. J. Syst. Evol. Microbiol.">
        <title>The Global Catalogue of Microorganisms (GCM) 10K type strain sequencing project: providing services to taxonomists for standard genome sequencing and annotation.</title>
        <authorList>
            <consortium name="The Broad Institute Genomics Platform"/>
            <consortium name="The Broad Institute Genome Sequencing Center for Infectious Disease"/>
            <person name="Wu L."/>
            <person name="Ma J."/>
        </authorList>
    </citation>
    <scope>NUCLEOTIDE SEQUENCE [LARGE SCALE GENOMIC DNA]</scope>
    <source>
        <strain evidence="2 3">DT55</strain>
    </source>
</reference>
<keyword evidence="1" id="KW-0812">Transmembrane</keyword>
<feature type="transmembrane region" description="Helical" evidence="1">
    <location>
        <begin position="307"/>
        <end position="328"/>
    </location>
</feature>
<proteinExistence type="predicted"/>
<feature type="transmembrane region" description="Helical" evidence="1">
    <location>
        <begin position="45"/>
        <end position="67"/>
    </location>
</feature>
<comment type="caution">
    <text evidence="2">The sequence shown here is derived from an EMBL/GenBank/DDBJ whole genome shotgun (WGS) entry which is preliminary data.</text>
</comment>
<feature type="transmembrane region" description="Helical" evidence="1">
    <location>
        <begin position="267"/>
        <end position="287"/>
    </location>
</feature>
<evidence type="ECO:0000313" key="3">
    <source>
        <dbReference type="Proteomes" id="UP001596388"/>
    </source>
</evidence>
<keyword evidence="3" id="KW-1185">Reference proteome</keyword>
<feature type="transmembrane region" description="Helical" evidence="1">
    <location>
        <begin position="151"/>
        <end position="170"/>
    </location>
</feature>
<dbReference type="AlphaFoldDB" id="A0ABD5WYX1"/>
<dbReference type="GO" id="GO:0016787">
    <property type="term" value="F:hydrolase activity"/>
    <property type="evidence" value="ECO:0007669"/>
    <property type="project" value="UniProtKB-KW"/>
</dbReference>
<gene>
    <name evidence="2" type="ORF">ACFQKD_15035</name>
</gene>
<accession>A0ABD5WYX1</accession>
<organism evidence="2 3">
    <name type="scientific">Halobaculum marinum</name>
    <dbReference type="NCBI Taxonomy" id="3031996"/>
    <lineage>
        <taxon>Archaea</taxon>
        <taxon>Methanobacteriati</taxon>
        <taxon>Methanobacteriota</taxon>
        <taxon>Stenosarchaea group</taxon>
        <taxon>Halobacteria</taxon>
        <taxon>Halobacteriales</taxon>
        <taxon>Haloferacaceae</taxon>
        <taxon>Halobaculum</taxon>
    </lineage>
</organism>
<name>A0ABD5WYX1_9EURY</name>
<dbReference type="EMBL" id="JBHTAG010000003">
    <property type="protein sequence ID" value="MFC7098620.1"/>
    <property type="molecule type" value="Genomic_DNA"/>
</dbReference>
<feature type="transmembrane region" description="Helical" evidence="1">
    <location>
        <begin position="200"/>
        <end position="221"/>
    </location>
</feature>
<keyword evidence="1" id="KW-0472">Membrane</keyword>
<evidence type="ECO:0000256" key="1">
    <source>
        <dbReference type="SAM" id="Phobius"/>
    </source>
</evidence>
<dbReference type="InterPro" id="IPR007404">
    <property type="entry name" value="YdjM-like"/>
</dbReference>
<dbReference type="GeneID" id="79270448"/>
<keyword evidence="2" id="KW-0378">Hydrolase</keyword>
<dbReference type="Proteomes" id="UP001596388">
    <property type="component" value="Unassembled WGS sequence"/>
</dbReference>
<keyword evidence="1" id="KW-1133">Transmembrane helix</keyword>
<feature type="transmembrane region" description="Helical" evidence="1">
    <location>
        <begin position="242"/>
        <end position="261"/>
    </location>
</feature>
<feature type="transmembrane region" description="Helical" evidence="1">
    <location>
        <begin position="79"/>
        <end position="98"/>
    </location>
</feature>
<protein>
    <submittedName>
        <fullName evidence="2">Metal-dependent hydrolase</fullName>
    </submittedName>
</protein>
<dbReference type="RefSeq" id="WP_276236841.1">
    <property type="nucleotide sequence ID" value="NZ_CP119989.1"/>
</dbReference>
<dbReference type="Pfam" id="PF04307">
    <property type="entry name" value="YdjM"/>
    <property type="match status" value="1"/>
</dbReference>
<sequence>MFVGHALAAFAVVAVLARRTGRDPSRALAYGVVAGLFAAAPDVDIGYALVGVAASLGSGAGALGLAESFWSTGNVVHRAVTHSVVVAPVVALAAAAWVDGRVAARAVALALAAGLVAVTATVGGGLAAFVTVAFVATALALGEGIRRRSDLSARTTFTLALVGLVSHPFGDVFTGEPPALLYPFATEVLNGRVELAGDPVVHLLGAFAVELATVWAAVLVWSRLRAEIEGREVRPFDLPRLIDPRAMAGAGYAASVFVIPAPTLDLSYPFVFSVLAVGAVGVIPVRVRRRGRAALAPEFAAPGVERALFTGLTAVTLAAAAYLLAYLAGVA</sequence>
<feature type="transmembrane region" description="Helical" evidence="1">
    <location>
        <begin position="110"/>
        <end position="139"/>
    </location>
</feature>
<evidence type="ECO:0000313" key="2">
    <source>
        <dbReference type="EMBL" id="MFC7098620.1"/>
    </source>
</evidence>